<dbReference type="Proteomes" id="UP000030889">
    <property type="component" value="Unassembled WGS sequence"/>
</dbReference>
<evidence type="ECO:0000256" key="5">
    <source>
        <dbReference type="SAM" id="Phobius"/>
    </source>
</evidence>
<keyword evidence="2 5" id="KW-0812">Transmembrane</keyword>
<feature type="transmembrane region" description="Helical" evidence="5">
    <location>
        <begin position="51"/>
        <end position="75"/>
    </location>
</feature>
<feature type="transmembrane region" description="Helical" evidence="5">
    <location>
        <begin position="12"/>
        <end position="31"/>
    </location>
</feature>
<evidence type="ECO:0000313" key="8">
    <source>
        <dbReference type="Proteomes" id="UP000030889"/>
    </source>
</evidence>
<evidence type="ECO:0000256" key="4">
    <source>
        <dbReference type="ARBA" id="ARBA00023136"/>
    </source>
</evidence>
<keyword evidence="3 5" id="KW-1133">Transmembrane helix</keyword>
<dbReference type="RefSeq" id="WP_035472358.1">
    <property type="nucleotide sequence ID" value="NZ_JRGF01000003.1"/>
</dbReference>
<protein>
    <recommendedName>
        <fullName evidence="6">Methylamine utilisation protein MauE domain-containing protein</fullName>
    </recommendedName>
</protein>
<feature type="transmembrane region" description="Helical" evidence="5">
    <location>
        <begin position="124"/>
        <end position="142"/>
    </location>
</feature>
<feature type="domain" description="Methylamine utilisation protein MauE" evidence="6">
    <location>
        <begin position="10"/>
        <end position="138"/>
    </location>
</feature>
<evidence type="ECO:0000256" key="2">
    <source>
        <dbReference type="ARBA" id="ARBA00022692"/>
    </source>
</evidence>
<evidence type="ECO:0000256" key="1">
    <source>
        <dbReference type="ARBA" id="ARBA00004141"/>
    </source>
</evidence>
<dbReference type="InterPro" id="IPR009908">
    <property type="entry name" value="Methylamine_util_MauE"/>
</dbReference>
<reference evidence="7 8" key="1">
    <citation type="submission" date="2014-09" db="EMBL/GenBank/DDBJ databases">
        <title>Alistipes sp. 627, sp. nov., a novel member of the family Rikenellaceae isolated from human faeces.</title>
        <authorList>
            <person name="Shkoporov A.N."/>
            <person name="Chaplin A.V."/>
            <person name="Motuzova O.V."/>
            <person name="Kafarskaia L.I."/>
            <person name="Khokhlova E.V."/>
            <person name="Efimov B.A."/>
        </authorList>
    </citation>
    <scope>NUCLEOTIDE SEQUENCE [LARGE SCALE GENOMIC DNA]</scope>
    <source>
        <strain evidence="7 8">627</strain>
    </source>
</reference>
<gene>
    <name evidence="7" type="ORF">LG35_03130</name>
</gene>
<evidence type="ECO:0000259" key="6">
    <source>
        <dbReference type="Pfam" id="PF07291"/>
    </source>
</evidence>
<feature type="transmembrane region" description="Helical" evidence="5">
    <location>
        <begin position="154"/>
        <end position="174"/>
    </location>
</feature>
<proteinExistence type="predicted"/>
<comment type="caution">
    <text evidence="7">The sequence shown here is derived from an EMBL/GenBank/DDBJ whole genome shotgun (WGS) entry which is preliminary data.</text>
</comment>
<evidence type="ECO:0000313" key="7">
    <source>
        <dbReference type="EMBL" id="KHE42597.1"/>
    </source>
</evidence>
<name>A0ABR4YKG4_9BACT</name>
<evidence type="ECO:0000256" key="3">
    <source>
        <dbReference type="ARBA" id="ARBA00022989"/>
    </source>
</evidence>
<accession>A0ABR4YKG4</accession>
<keyword evidence="8" id="KW-1185">Reference proteome</keyword>
<dbReference type="Pfam" id="PF07291">
    <property type="entry name" value="MauE"/>
    <property type="match status" value="1"/>
</dbReference>
<feature type="transmembrane region" description="Helical" evidence="5">
    <location>
        <begin position="82"/>
        <end position="104"/>
    </location>
</feature>
<sequence>MEKKEWFRTAAHVCRIVLGAVFLFSGLAKGIDPWGSALKVEEYLDAFGLGGLSAVAAPLAVVQCVAESAVGLMLLCGTGLRLASLFALLFMAFFTLLTLVIAVWNPLDDCGCFGNALKLSNWMTFAKNVVLLPVAAVVWRDAKRRRGFAFTRREAVRSTIFLLLPLALCLYAWYCLPPVDTSVYRKGTDLRRDVLCTSCMERSVVLVYEDLQTGGLQEFSLSDTTWYDTARWRYVDTRTPYDELPEKAKEYDFSLWLDGADRAGDMVYAAGRSYLVLVRDESDISGRCRERIRTFAAKAAAGGARVICAVGTETPGDAPAGADLGAGAVYGMDRRLMAQMLRADAGAVEITDGVITDRRPCRTMEKMLE</sequence>
<comment type="subcellular location">
    <subcellularLocation>
        <location evidence="1">Membrane</location>
        <topology evidence="1">Multi-pass membrane protein</topology>
    </subcellularLocation>
</comment>
<organism evidence="7 8">
    <name type="scientific">Alistipes inops</name>
    <dbReference type="NCBI Taxonomy" id="1501391"/>
    <lineage>
        <taxon>Bacteria</taxon>
        <taxon>Pseudomonadati</taxon>
        <taxon>Bacteroidota</taxon>
        <taxon>Bacteroidia</taxon>
        <taxon>Bacteroidales</taxon>
        <taxon>Rikenellaceae</taxon>
        <taxon>Alistipes</taxon>
    </lineage>
</organism>
<keyword evidence="4 5" id="KW-0472">Membrane</keyword>
<dbReference type="EMBL" id="JRGF01000003">
    <property type="protein sequence ID" value="KHE42597.1"/>
    <property type="molecule type" value="Genomic_DNA"/>
</dbReference>